<feature type="domain" description="U-box" evidence="1">
    <location>
        <begin position="10"/>
        <end position="84"/>
    </location>
</feature>
<keyword evidence="3" id="KW-1185">Reference proteome</keyword>
<dbReference type="InterPro" id="IPR052085">
    <property type="entry name" value="WD-SAM-U-box"/>
</dbReference>
<sequence length="141" mass="16245">MEEVSAETDNPPEEYVCPITKDLMVRPVMLLSDGTTYEERALGEWLKENNTSPLTGLELTTKETKPNYNLRQAIETYKKGRLNKDSEMVEFLTKHKLEDYVSMLILEGFQDMNDLSQVTFADLIAMDMPRGHARRLLQQLS</sequence>
<organism evidence="2 3">
    <name type="scientific">Reticulomyxa filosa</name>
    <dbReference type="NCBI Taxonomy" id="46433"/>
    <lineage>
        <taxon>Eukaryota</taxon>
        <taxon>Sar</taxon>
        <taxon>Rhizaria</taxon>
        <taxon>Retaria</taxon>
        <taxon>Foraminifera</taxon>
        <taxon>Monothalamids</taxon>
        <taxon>Reticulomyxidae</taxon>
        <taxon>Reticulomyxa</taxon>
    </lineage>
</organism>
<dbReference type="Pfam" id="PF04564">
    <property type="entry name" value="U-box"/>
    <property type="match status" value="1"/>
</dbReference>
<dbReference type="Gene3D" id="1.10.150.50">
    <property type="entry name" value="Transcription Factor, Ets-1"/>
    <property type="match status" value="1"/>
</dbReference>
<keyword evidence="2" id="KW-0808">Transferase</keyword>
<dbReference type="InterPro" id="IPR001660">
    <property type="entry name" value="SAM"/>
</dbReference>
<dbReference type="SUPFAM" id="SSF47769">
    <property type="entry name" value="SAM/Pointed domain"/>
    <property type="match status" value="1"/>
</dbReference>
<dbReference type="SMART" id="SM00504">
    <property type="entry name" value="Ubox"/>
    <property type="match status" value="1"/>
</dbReference>
<dbReference type="InterPro" id="IPR013761">
    <property type="entry name" value="SAM/pointed_sf"/>
</dbReference>
<dbReference type="OrthoDB" id="10064100at2759"/>
<dbReference type="CDD" id="cd16655">
    <property type="entry name" value="RING-Ubox_WDSUB1-like"/>
    <property type="match status" value="1"/>
</dbReference>
<protein>
    <submittedName>
        <fullName evidence="2">Protein kinase family protein</fullName>
    </submittedName>
</protein>
<dbReference type="PANTHER" id="PTHR46573">
    <property type="entry name" value="WD REPEAT, SAM AND U-BOX DOMAIN-CONTAINING PROTEIN 1"/>
    <property type="match status" value="1"/>
</dbReference>
<dbReference type="PROSITE" id="PS51698">
    <property type="entry name" value="U_BOX"/>
    <property type="match status" value="1"/>
</dbReference>
<evidence type="ECO:0000313" key="2">
    <source>
        <dbReference type="EMBL" id="ETO30768.1"/>
    </source>
</evidence>
<accession>X6NY10</accession>
<name>X6NY10_RETFI</name>
<reference evidence="2 3" key="1">
    <citation type="journal article" date="2013" name="Curr. Biol.">
        <title>The Genome of the Foraminiferan Reticulomyxa filosa.</title>
        <authorList>
            <person name="Glockner G."/>
            <person name="Hulsmann N."/>
            <person name="Schleicher M."/>
            <person name="Noegel A.A."/>
            <person name="Eichinger L."/>
            <person name="Gallinger C."/>
            <person name="Pawlowski J."/>
            <person name="Sierra R."/>
            <person name="Euteneuer U."/>
            <person name="Pillet L."/>
            <person name="Moustafa A."/>
            <person name="Platzer M."/>
            <person name="Groth M."/>
            <person name="Szafranski K."/>
            <person name="Schliwa M."/>
        </authorList>
    </citation>
    <scope>NUCLEOTIDE SEQUENCE [LARGE SCALE GENOMIC DNA]</scope>
</reference>
<dbReference type="Pfam" id="PF00536">
    <property type="entry name" value="SAM_1"/>
    <property type="match status" value="1"/>
</dbReference>
<dbReference type="SUPFAM" id="SSF57850">
    <property type="entry name" value="RING/U-box"/>
    <property type="match status" value="1"/>
</dbReference>
<feature type="non-terminal residue" evidence="2">
    <location>
        <position position="141"/>
    </location>
</feature>
<dbReference type="PANTHER" id="PTHR46573:SF1">
    <property type="entry name" value="WD REPEAT, SAM AND U-BOX DOMAIN-CONTAINING PROTEIN 1"/>
    <property type="match status" value="1"/>
</dbReference>
<dbReference type="Proteomes" id="UP000023152">
    <property type="component" value="Unassembled WGS sequence"/>
</dbReference>
<dbReference type="Gene3D" id="3.30.40.10">
    <property type="entry name" value="Zinc/RING finger domain, C3HC4 (zinc finger)"/>
    <property type="match status" value="1"/>
</dbReference>
<dbReference type="InterPro" id="IPR003613">
    <property type="entry name" value="Ubox_domain"/>
</dbReference>
<gene>
    <name evidence="2" type="ORF">RFI_06355</name>
</gene>
<proteinExistence type="predicted"/>
<evidence type="ECO:0000259" key="1">
    <source>
        <dbReference type="PROSITE" id="PS51698"/>
    </source>
</evidence>
<keyword evidence="2" id="KW-0418">Kinase</keyword>
<dbReference type="GO" id="GO:0004842">
    <property type="term" value="F:ubiquitin-protein transferase activity"/>
    <property type="evidence" value="ECO:0007669"/>
    <property type="project" value="InterPro"/>
</dbReference>
<dbReference type="InterPro" id="IPR013083">
    <property type="entry name" value="Znf_RING/FYVE/PHD"/>
</dbReference>
<dbReference type="EMBL" id="ASPP01005319">
    <property type="protein sequence ID" value="ETO30768.1"/>
    <property type="molecule type" value="Genomic_DNA"/>
</dbReference>
<dbReference type="GO" id="GO:0016301">
    <property type="term" value="F:kinase activity"/>
    <property type="evidence" value="ECO:0007669"/>
    <property type="project" value="UniProtKB-KW"/>
</dbReference>
<dbReference type="GO" id="GO:0016567">
    <property type="term" value="P:protein ubiquitination"/>
    <property type="evidence" value="ECO:0007669"/>
    <property type="project" value="InterPro"/>
</dbReference>
<evidence type="ECO:0000313" key="3">
    <source>
        <dbReference type="Proteomes" id="UP000023152"/>
    </source>
</evidence>
<comment type="caution">
    <text evidence="2">The sequence shown here is derived from an EMBL/GenBank/DDBJ whole genome shotgun (WGS) entry which is preliminary data.</text>
</comment>
<dbReference type="AlphaFoldDB" id="X6NY10"/>